<dbReference type="Proteomes" id="UP000009282">
    <property type="component" value="Chromosome"/>
</dbReference>
<organism evidence="1 2">
    <name type="scientific">Glaciecola nitratireducens (strain JCM 12485 / KCTC 12276 / FR1064)</name>
    <dbReference type="NCBI Taxonomy" id="1085623"/>
    <lineage>
        <taxon>Bacteria</taxon>
        <taxon>Pseudomonadati</taxon>
        <taxon>Pseudomonadota</taxon>
        <taxon>Gammaproteobacteria</taxon>
        <taxon>Alteromonadales</taxon>
        <taxon>Alteromonadaceae</taxon>
        <taxon>Brumicola</taxon>
    </lineage>
</organism>
<reference evidence="1 2" key="1">
    <citation type="journal article" date="2011" name="J. Bacteriol.">
        <title>Complete genome sequence of seawater bacterium Glaciecola nitratireducens FR1064T.</title>
        <authorList>
            <person name="Bian F."/>
            <person name="Qin Q.L."/>
            <person name="Xie B.B."/>
            <person name="Shu Y.L."/>
            <person name="Zhang X.Y."/>
            <person name="Yu Y."/>
            <person name="Chen B."/>
            <person name="Chen X.L."/>
            <person name="Zhou B.C."/>
            <person name="Zhang Y.Z."/>
        </authorList>
    </citation>
    <scope>NUCLEOTIDE SEQUENCE [LARGE SCALE GENOMIC DNA]</scope>
    <source>
        <strain evidence="2">JCM 12485 / KCTC 12276 / FR1064</strain>
    </source>
</reference>
<dbReference type="STRING" id="1085623.GNIT_1610"/>
<gene>
    <name evidence="1" type="ordered locus">GNIT_1610</name>
</gene>
<accession>G4QH96</accession>
<proteinExistence type="predicted"/>
<name>G4QH96_GLANF</name>
<protein>
    <submittedName>
        <fullName evidence="1">Uncharacterized protein</fullName>
    </submittedName>
</protein>
<evidence type="ECO:0000313" key="1">
    <source>
        <dbReference type="EMBL" id="AEP29727.1"/>
    </source>
</evidence>
<dbReference type="AlphaFoldDB" id="G4QH96"/>
<dbReference type="EMBL" id="CP003060">
    <property type="protein sequence ID" value="AEP29727.1"/>
    <property type="molecule type" value="Genomic_DNA"/>
</dbReference>
<keyword evidence="2" id="KW-1185">Reference proteome</keyword>
<dbReference type="KEGG" id="gni:GNIT_1610"/>
<sequence>MGQIHKKDIAFIADRSDEDMFETPLEALLFYLNSDAYPPAYLLEWLKQTFGFYFMKGGDVELERIFGKIKPKAGNFAAQVQSQHPVRDFSWKYDAELQCAASDGIKPLTQKEFFKKWKIEFHEQTGTKVAKDVESFLRAYRKFKKT</sequence>
<evidence type="ECO:0000313" key="2">
    <source>
        <dbReference type="Proteomes" id="UP000009282"/>
    </source>
</evidence>
<dbReference type="HOGENOM" id="CLU_1774767_0_0_6"/>